<dbReference type="Gene3D" id="1.20.1250.20">
    <property type="entry name" value="MFS general substrate transporter like domains"/>
    <property type="match status" value="1"/>
</dbReference>
<organism evidence="2 3">
    <name type="scientific">Tetrapyrgos nigripes</name>
    <dbReference type="NCBI Taxonomy" id="182062"/>
    <lineage>
        <taxon>Eukaryota</taxon>
        <taxon>Fungi</taxon>
        <taxon>Dikarya</taxon>
        <taxon>Basidiomycota</taxon>
        <taxon>Agaricomycotina</taxon>
        <taxon>Agaricomycetes</taxon>
        <taxon>Agaricomycetidae</taxon>
        <taxon>Agaricales</taxon>
        <taxon>Marasmiineae</taxon>
        <taxon>Marasmiaceae</taxon>
        <taxon>Tetrapyrgos</taxon>
    </lineage>
</organism>
<accession>A0A8H5FU46</accession>
<feature type="transmembrane region" description="Helical" evidence="1">
    <location>
        <begin position="262"/>
        <end position="280"/>
    </location>
</feature>
<dbReference type="InterPro" id="IPR036259">
    <property type="entry name" value="MFS_trans_sf"/>
</dbReference>
<dbReference type="Proteomes" id="UP000559256">
    <property type="component" value="Unassembled WGS sequence"/>
</dbReference>
<evidence type="ECO:0000313" key="2">
    <source>
        <dbReference type="EMBL" id="KAF5349810.1"/>
    </source>
</evidence>
<keyword evidence="1" id="KW-0472">Membrane</keyword>
<feature type="transmembrane region" description="Helical" evidence="1">
    <location>
        <begin position="185"/>
        <end position="204"/>
    </location>
</feature>
<sequence length="484" mass="52798">MSKESTLRSASLSATHEQYLNEEMKRRTPIRSEPEKEVDTMPEGGMQAWLTVAGSFIVQFCAFGYSVPLWPMGELLANVLLTSSYSTSFGVYQDFYTREYLSNESSSTISQMDREYQYLSGVGEWDNSWEVVRSRILLLAIMGRITTDIFLAIFLSQGLGAGLGAGILYVPSIAIVSQYFRERRALVMTIVASGSSLGAFLHPLMLNNTINGSLGFANGTRANAGLISGLLLISCIIMRTRLPPPNQIPSLSKALGKISHDWAFIFASVGLLIFAIGYYFPLFYLQLDATTRGLDTTFAFYTVSITETPTRSKIFIIHMGCIQLVIMNASSFVGRLTPGVLSQRGVSVANMFSVSCGGCSILIFGMIGVTSDAGFVIFGIVYGFFAGMFVALLGPILSLLTEDLTELGARMGVAYLLTGGLIGTPINGALLTDKLIWWRPAVFSGSVTSVSCVLFLGMLIVLHHKKRAQAESQTHTRSNTARYR</sequence>
<feature type="transmembrane region" description="Helical" evidence="1">
    <location>
        <begin position="314"/>
        <end position="336"/>
    </location>
</feature>
<evidence type="ECO:0000256" key="1">
    <source>
        <dbReference type="SAM" id="Phobius"/>
    </source>
</evidence>
<comment type="caution">
    <text evidence="2">The sequence shown here is derived from an EMBL/GenBank/DDBJ whole genome shotgun (WGS) entry which is preliminary data.</text>
</comment>
<dbReference type="OrthoDB" id="6499973at2759"/>
<feature type="transmembrane region" description="Helical" evidence="1">
    <location>
        <begin position="375"/>
        <end position="400"/>
    </location>
</feature>
<feature type="transmembrane region" description="Helical" evidence="1">
    <location>
        <begin position="48"/>
        <end position="67"/>
    </location>
</feature>
<name>A0A8H5FU46_9AGAR</name>
<protein>
    <submittedName>
        <fullName evidence="2">Uncharacterized protein</fullName>
    </submittedName>
</protein>
<dbReference type="PANTHER" id="PTHR11360">
    <property type="entry name" value="MONOCARBOXYLATE TRANSPORTER"/>
    <property type="match status" value="1"/>
</dbReference>
<feature type="transmembrane region" description="Helical" evidence="1">
    <location>
        <begin position="412"/>
        <end position="431"/>
    </location>
</feature>
<dbReference type="AlphaFoldDB" id="A0A8H5FU46"/>
<dbReference type="PANTHER" id="PTHR11360:SF319">
    <property type="entry name" value="MAJOR FACILITATOR SUPERFAMILY (MFS) PROFILE DOMAIN-CONTAINING PROTEIN"/>
    <property type="match status" value="1"/>
</dbReference>
<dbReference type="EMBL" id="JAACJM010000079">
    <property type="protein sequence ID" value="KAF5349810.1"/>
    <property type="molecule type" value="Genomic_DNA"/>
</dbReference>
<keyword evidence="1" id="KW-0812">Transmembrane</keyword>
<feature type="transmembrane region" description="Helical" evidence="1">
    <location>
        <begin position="437"/>
        <end position="462"/>
    </location>
</feature>
<reference evidence="2 3" key="1">
    <citation type="journal article" date="2020" name="ISME J.">
        <title>Uncovering the hidden diversity of litter-decomposition mechanisms in mushroom-forming fungi.</title>
        <authorList>
            <person name="Floudas D."/>
            <person name="Bentzer J."/>
            <person name="Ahren D."/>
            <person name="Johansson T."/>
            <person name="Persson P."/>
            <person name="Tunlid A."/>
        </authorList>
    </citation>
    <scope>NUCLEOTIDE SEQUENCE [LARGE SCALE GENOMIC DNA]</scope>
    <source>
        <strain evidence="2 3">CBS 291.85</strain>
    </source>
</reference>
<keyword evidence="1" id="KW-1133">Transmembrane helix</keyword>
<gene>
    <name evidence="2" type="ORF">D9758_010200</name>
</gene>
<proteinExistence type="predicted"/>
<dbReference type="InterPro" id="IPR050327">
    <property type="entry name" value="Proton-linked_MCT"/>
</dbReference>
<evidence type="ECO:0000313" key="3">
    <source>
        <dbReference type="Proteomes" id="UP000559256"/>
    </source>
</evidence>
<feature type="transmembrane region" description="Helical" evidence="1">
    <location>
        <begin position="348"/>
        <end position="369"/>
    </location>
</feature>
<feature type="transmembrane region" description="Helical" evidence="1">
    <location>
        <begin position="224"/>
        <end position="242"/>
    </location>
</feature>
<dbReference type="SUPFAM" id="SSF103473">
    <property type="entry name" value="MFS general substrate transporter"/>
    <property type="match status" value="1"/>
</dbReference>
<keyword evidence="3" id="KW-1185">Reference proteome</keyword>